<keyword evidence="8 13" id="KW-0239">DNA-directed DNA polymerase</keyword>
<dbReference type="InterPro" id="IPR036397">
    <property type="entry name" value="RNaseH_sf"/>
</dbReference>
<evidence type="ECO:0000313" key="17">
    <source>
        <dbReference type="Proteomes" id="UP000660861"/>
    </source>
</evidence>
<comment type="catalytic activity">
    <reaction evidence="11 13">
        <text>DNA(n) + a 2'-deoxyribonucleoside 5'-triphosphate = DNA(n+1) + diphosphate</text>
        <dbReference type="Rhea" id="RHEA:22508"/>
        <dbReference type="Rhea" id="RHEA-COMP:17339"/>
        <dbReference type="Rhea" id="RHEA-COMP:17340"/>
        <dbReference type="ChEBI" id="CHEBI:33019"/>
        <dbReference type="ChEBI" id="CHEBI:61560"/>
        <dbReference type="ChEBI" id="CHEBI:173112"/>
        <dbReference type="EC" id="2.7.7.7"/>
    </reaction>
</comment>
<accession>A0A926ED58</accession>
<keyword evidence="6 13" id="KW-0235">DNA replication</keyword>
<dbReference type="Gene3D" id="3.30.70.370">
    <property type="match status" value="1"/>
</dbReference>
<evidence type="ECO:0000256" key="12">
    <source>
        <dbReference type="NCBIfam" id="TIGR00593"/>
    </source>
</evidence>
<dbReference type="InterPro" id="IPR019760">
    <property type="entry name" value="DNA-dir_DNA_pol_A_CS"/>
</dbReference>
<keyword evidence="5 13" id="KW-0548">Nucleotidyltransferase</keyword>
<dbReference type="SUPFAM" id="SSF56672">
    <property type="entry name" value="DNA/RNA polymerases"/>
    <property type="match status" value="1"/>
</dbReference>
<dbReference type="Gene3D" id="1.10.150.20">
    <property type="entry name" value="5' to 3' exonuclease, C-terminal subdomain"/>
    <property type="match status" value="2"/>
</dbReference>
<dbReference type="InterPro" id="IPR018320">
    <property type="entry name" value="DNA_polymerase_1"/>
</dbReference>
<evidence type="ECO:0000256" key="4">
    <source>
        <dbReference type="ARBA" id="ARBA00022679"/>
    </source>
</evidence>
<dbReference type="CDD" id="cd06140">
    <property type="entry name" value="DNA_polA_I_Bacillus_like_exo"/>
    <property type="match status" value="1"/>
</dbReference>
<proteinExistence type="inferred from homology"/>
<feature type="domain" description="5'-3' exonuclease" evidence="14">
    <location>
        <begin position="1"/>
        <end position="263"/>
    </location>
</feature>
<dbReference type="SUPFAM" id="SSF88723">
    <property type="entry name" value="PIN domain-like"/>
    <property type="match status" value="1"/>
</dbReference>
<evidence type="ECO:0000256" key="8">
    <source>
        <dbReference type="ARBA" id="ARBA00022932"/>
    </source>
</evidence>
<dbReference type="CDD" id="cd08637">
    <property type="entry name" value="DNA_pol_A_pol_I_C"/>
    <property type="match status" value="1"/>
</dbReference>
<evidence type="ECO:0000256" key="13">
    <source>
        <dbReference type="RuleBase" id="RU004460"/>
    </source>
</evidence>
<dbReference type="InterPro" id="IPR029060">
    <property type="entry name" value="PIN-like_dom_sf"/>
</dbReference>
<dbReference type="GO" id="GO:0006302">
    <property type="term" value="P:double-strand break repair"/>
    <property type="evidence" value="ECO:0007669"/>
    <property type="project" value="TreeGrafter"/>
</dbReference>
<dbReference type="InterPro" id="IPR036279">
    <property type="entry name" value="5-3_exonuclease_C_sf"/>
</dbReference>
<dbReference type="Gene3D" id="1.20.1060.10">
    <property type="entry name" value="Taq DNA Polymerase, Chain T, domain 4"/>
    <property type="match status" value="1"/>
</dbReference>
<keyword evidence="13" id="KW-0540">Nuclease</keyword>
<dbReference type="InterPro" id="IPR020046">
    <property type="entry name" value="5-3_exonucl_a-hlix_arch_N"/>
</dbReference>
<dbReference type="Proteomes" id="UP000660861">
    <property type="component" value="Unassembled WGS sequence"/>
</dbReference>
<organism evidence="16 17">
    <name type="scientific">Zongyangia hominis</name>
    <dbReference type="NCBI Taxonomy" id="2763677"/>
    <lineage>
        <taxon>Bacteria</taxon>
        <taxon>Bacillati</taxon>
        <taxon>Bacillota</taxon>
        <taxon>Clostridia</taxon>
        <taxon>Eubacteriales</taxon>
        <taxon>Oscillospiraceae</taxon>
        <taxon>Zongyangia</taxon>
    </lineage>
</organism>
<dbReference type="InterPro" id="IPR043502">
    <property type="entry name" value="DNA/RNA_pol_sf"/>
</dbReference>
<evidence type="ECO:0000256" key="1">
    <source>
        <dbReference type="ARBA" id="ARBA00007705"/>
    </source>
</evidence>
<dbReference type="SMART" id="SM00279">
    <property type="entry name" value="HhH2"/>
    <property type="match status" value="1"/>
</dbReference>
<evidence type="ECO:0000256" key="6">
    <source>
        <dbReference type="ARBA" id="ARBA00022705"/>
    </source>
</evidence>
<evidence type="ECO:0000256" key="2">
    <source>
        <dbReference type="ARBA" id="ARBA00012417"/>
    </source>
</evidence>
<evidence type="ECO:0000256" key="10">
    <source>
        <dbReference type="ARBA" id="ARBA00023204"/>
    </source>
</evidence>
<dbReference type="RefSeq" id="WP_262397331.1">
    <property type="nucleotide sequence ID" value="NZ_JACRTC010000003.1"/>
</dbReference>
<comment type="similarity">
    <text evidence="1 13">Belongs to the DNA polymerase type-A family.</text>
</comment>
<dbReference type="Pfam" id="PF01367">
    <property type="entry name" value="5_3_exonuc"/>
    <property type="match status" value="1"/>
</dbReference>
<evidence type="ECO:0000256" key="11">
    <source>
        <dbReference type="ARBA" id="ARBA00049244"/>
    </source>
</evidence>
<evidence type="ECO:0000259" key="14">
    <source>
        <dbReference type="SMART" id="SM00475"/>
    </source>
</evidence>
<keyword evidence="13" id="KW-0269">Exonuclease</keyword>
<keyword evidence="9 13" id="KW-0238">DNA-binding</keyword>
<comment type="subunit">
    <text evidence="13">Single-chain monomer with multiple functions.</text>
</comment>
<dbReference type="GO" id="GO:0003677">
    <property type="term" value="F:DNA binding"/>
    <property type="evidence" value="ECO:0007669"/>
    <property type="project" value="UniProtKB-UniRule"/>
</dbReference>
<gene>
    <name evidence="13 16" type="primary">polA</name>
    <name evidence="16" type="ORF">H8709_05240</name>
</gene>
<dbReference type="GO" id="GO:0003887">
    <property type="term" value="F:DNA-directed DNA polymerase activity"/>
    <property type="evidence" value="ECO:0007669"/>
    <property type="project" value="UniProtKB-UniRule"/>
</dbReference>
<dbReference type="FunFam" id="1.20.1060.10:FF:000001">
    <property type="entry name" value="DNA polymerase I"/>
    <property type="match status" value="1"/>
</dbReference>
<dbReference type="CDD" id="cd09859">
    <property type="entry name" value="PIN_53EXO"/>
    <property type="match status" value="1"/>
</dbReference>
<dbReference type="GO" id="GO:0008409">
    <property type="term" value="F:5'-3' exonuclease activity"/>
    <property type="evidence" value="ECO:0007669"/>
    <property type="project" value="UniProtKB-UniRule"/>
</dbReference>
<keyword evidence="13" id="KW-0378">Hydrolase</keyword>
<evidence type="ECO:0000313" key="16">
    <source>
        <dbReference type="EMBL" id="MBC8570229.1"/>
    </source>
</evidence>
<dbReference type="GO" id="GO:0006261">
    <property type="term" value="P:DNA-templated DNA replication"/>
    <property type="evidence" value="ECO:0007669"/>
    <property type="project" value="UniProtKB-UniRule"/>
</dbReference>
<dbReference type="Pfam" id="PF02739">
    <property type="entry name" value="5_3_exonuc_N"/>
    <property type="match status" value="1"/>
</dbReference>
<dbReference type="EC" id="2.7.7.7" evidence="2 12"/>
<dbReference type="SMART" id="SM00482">
    <property type="entry name" value="POLAc"/>
    <property type="match status" value="1"/>
</dbReference>
<keyword evidence="17" id="KW-1185">Reference proteome</keyword>
<dbReference type="SUPFAM" id="SSF47807">
    <property type="entry name" value="5' to 3' exonuclease, C-terminal subdomain"/>
    <property type="match status" value="1"/>
</dbReference>
<dbReference type="FunFam" id="1.10.150.20:FF:000003">
    <property type="entry name" value="DNA polymerase I"/>
    <property type="match status" value="1"/>
</dbReference>
<evidence type="ECO:0000256" key="9">
    <source>
        <dbReference type="ARBA" id="ARBA00023125"/>
    </source>
</evidence>
<dbReference type="Gene3D" id="3.40.50.1010">
    <property type="entry name" value="5'-nuclease"/>
    <property type="match status" value="1"/>
</dbReference>
<keyword evidence="4 13" id="KW-0808">Transferase</keyword>
<dbReference type="InterPro" id="IPR020045">
    <property type="entry name" value="DNA_polI_H3TH"/>
</dbReference>
<evidence type="ECO:0000256" key="5">
    <source>
        <dbReference type="ARBA" id="ARBA00022695"/>
    </source>
</evidence>
<comment type="function">
    <text evidence="13">In addition to polymerase activity, this DNA polymerase exhibits 5'-3' exonuclease activity.</text>
</comment>
<evidence type="ECO:0000256" key="7">
    <source>
        <dbReference type="ARBA" id="ARBA00022763"/>
    </source>
</evidence>
<dbReference type="AlphaFoldDB" id="A0A926ED58"/>
<dbReference type="InterPro" id="IPR012337">
    <property type="entry name" value="RNaseH-like_sf"/>
</dbReference>
<sequence>MKLMAVDGNSVLNRAFYGIRLLSNKDGIYTNAIFGFINIILKLMDDIKPDAVAFAFDLKAPTFRHLMFDDYKANRKGMPEELAVQLPLVKELLVDLGYKIVEKEGYEADDILGTLAQRCKDDGDECVIATGDRDSLQLVGDGVTVVLAATKMGRAEYTVYGPEEVREKYGVTPTQFIDVKALMGDASDNIPGVAGIGEKTATDLISRFGSIEYIFEHFDEIELKPGVRKKLQDAQGIAQMSKVLATIDLDAPVECGARCYVRGVPDEGAAVRLLSKLEMYSTIQRLGLRADAATASAPAEAPGENEPPAAAIPVSELDKAALEKLLKETEPVSFCVRAEGEEITEGWAACAKGVFHTKDAAFIDRLLQAQGVKLVTDNGKALHHHAITRGYRIGNLIFDVSLAAYLLSPTSASYDLTMLSSQYGAKVPLLEGEGKDERGALDAAMTLALYPPLLAAIQKNEQDKLLFEIEMPLSQVLAQMEHTGFDIDTAGVAEFGKELDKNILSLQERIYGFAGEVFNINSPKQLGVILFEKLELPTRKKTKTGYSTNADVLESLRGKHPIIEEILEYRKLTKLKSTYVDGLLAAVFPDGRIHSSFNQTETRTGRISSTEPNMQNIPVRTELGSTLRKFFKAPAGWNLIDADYSQIELRVLASIADDENMIAAFQMGEDIHRQTAAQVFRLTPLEVTPLMRSRAKAVNFGIVYGIGAFSLSQDIGVSVAEADSYIKGYLDTYRGVAKYMEEIKKFAKDNGYVVTLMGRRRYLPELSSSNRNMRNFGERVAMNTPIQGTAADIIKIAMVRVSDALERAGLKTRLILQVHDELILAAPPEEVDRASAILKEEMENAVHLKVPMEVDVHAGENWLAAKG</sequence>
<dbReference type="CDD" id="cd09898">
    <property type="entry name" value="H3TH_53EXO"/>
    <property type="match status" value="1"/>
</dbReference>
<dbReference type="InterPro" id="IPR001098">
    <property type="entry name" value="DNA-dir_DNA_pol_A_palm_dom"/>
</dbReference>
<dbReference type="SUPFAM" id="SSF53098">
    <property type="entry name" value="Ribonuclease H-like"/>
    <property type="match status" value="1"/>
</dbReference>
<evidence type="ECO:0000259" key="15">
    <source>
        <dbReference type="SMART" id="SM00482"/>
    </source>
</evidence>
<dbReference type="PANTHER" id="PTHR10133:SF27">
    <property type="entry name" value="DNA POLYMERASE NU"/>
    <property type="match status" value="1"/>
</dbReference>
<dbReference type="InterPro" id="IPR002298">
    <property type="entry name" value="DNA_polymerase_A"/>
</dbReference>
<dbReference type="EMBL" id="JACRTC010000003">
    <property type="protein sequence ID" value="MBC8570229.1"/>
    <property type="molecule type" value="Genomic_DNA"/>
</dbReference>
<evidence type="ECO:0000256" key="3">
    <source>
        <dbReference type="ARBA" id="ARBA00020311"/>
    </source>
</evidence>
<dbReference type="PRINTS" id="PR00868">
    <property type="entry name" value="DNAPOLI"/>
</dbReference>
<protein>
    <recommendedName>
        <fullName evidence="3 12">DNA polymerase I</fullName>
        <ecNumber evidence="2 12">2.7.7.7</ecNumber>
    </recommendedName>
</protein>
<dbReference type="FunFam" id="1.10.150.20:FF:000002">
    <property type="entry name" value="DNA polymerase I"/>
    <property type="match status" value="1"/>
</dbReference>
<dbReference type="PANTHER" id="PTHR10133">
    <property type="entry name" value="DNA POLYMERASE I"/>
    <property type="match status" value="1"/>
</dbReference>
<keyword evidence="7 13" id="KW-0227">DNA damage</keyword>
<dbReference type="NCBIfam" id="NF004397">
    <property type="entry name" value="PRK05755.1"/>
    <property type="match status" value="1"/>
</dbReference>
<dbReference type="NCBIfam" id="TIGR00593">
    <property type="entry name" value="pola"/>
    <property type="match status" value="1"/>
</dbReference>
<dbReference type="Gene3D" id="3.30.420.10">
    <property type="entry name" value="Ribonuclease H-like superfamily/Ribonuclease H"/>
    <property type="match status" value="1"/>
</dbReference>
<dbReference type="SMART" id="SM00475">
    <property type="entry name" value="53EXOc"/>
    <property type="match status" value="1"/>
</dbReference>
<dbReference type="PROSITE" id="PS00447">
    <property type="entry name" value="DNA_POLYMERASE_A"/>
    <property type="match status" value="1"/>
</dbReference>
<keyword evidence="10 13" id="KW-0234">DNA repair</keyword>
<reference evidence="16" key="1">
    <citation type="submission" date="2020-08" db="EMBL/GenBank/DDBJ databases">
        <title>Genome public.</title>
        <authorList>
            <person name="Liu C."/>
            <person name="Sun Q."/>
        </authorList>
    </citation>
    <scope>NUCLEOTIDE SEQUENCE</scope>
    <source>
        <strain evidence="16">NSJ-54</strain>
    </source>
</reference>
<feature type="domain" description="DNA-directed DNA polymerase family A palm" evidence="15">
    <location>
        <begin position="624"/>
        <end position="830"/>
    </location>
</feature>
<dbReference type="InterPro" id="IPR002421">
    <property type="entry name" value="5-3_exonuclease"/>
</dbReference>
<name>A0A926ED58_9FIRM</name>
<dbReference type="Pfam" id="PF00476">
    <property type="entry name" value="DNA_pol_A"/>
    <property type="match status" value="1"/>
</dbReference>
<comment type="caution">
    <text evidence="16">The sequence shown here is derived from an EMBL/GenBank/DDBJ whole genome shotgun (WGS) entry which is preliminary data.</text>
</comment>
<dbReference type="InterPro" id="IPR008918">
    <property type="entry name" value="HhH2"/>
</dbReference>